<evidence type="ECO:0000313" key="4">
    <source>
        <dbReference type="EMBL" id="RWS22518.1"/>
    </source>
</evidence>
<evidence type="ECO:0000259" key="3">
    <source>
        <dbReference type="PROSITE" id="PS01180"/>
    </source>
</evidence>
<dbReference type="OrthoDB" id="6369184at2759"/>
<evidence type="ECO:0000313" key="5">
    <source>
        <dbReference type="Proteomes" id="UP000288716"/>
    </source>
</evidence>
<dbReference type="InterPro" id="IPR000859">
    <property type="entry name" value="CUB_dom"/>
</dbReference>
<dbReference type="InterPro" id="IPR035914">
    <property type="entry name" value="Sperma_CUB_dom_sf"/>
</dbReference>
<dbReference type="EMBL" id="NCKV01008562">
    <property type="protein sequence ID" value="RWS22518.1"/>
    <property type="molecule type" value="Genomic_DNA"/>
</dbReference>
<dbReference type="PANTHER" id="PTHR47537:SF6">
    <property type="entry name" value="CUB DOMAIN-CONTAINING PROTEIN"/>
    <property type="match status" value="1"/>
</dbReference>
<comment type="caution">
    <text evidence="4">The sequence shown here is derived from an EMBL/GenBank/DDBJ whole genome shotgun (WGS) entry which is preliminary data.</text>
</comment>
<evidence type="ECO:0000256" key="1">
    <source>
        <dbReference type="ARBA" id="ARBA00023157"/>
    </source>
</evidence>
<accession>A0A443S4N9</accession>
<evidence type="ECO:0000256" key="2">
    <source>
        <dbReference type="PROSITE-ProRule" id="PRU00059"/>
    </source>
</evidence>
<feature type="non-terminal residue" evidence="4">
    <location>
        <position position="237"/>
    </location>
</feature>
<gene>
    <name evidence="4" type="ORF">B4U80_01437</name>
</gene>
<dbReference type="PANTHER" id="PTHR47537">
    <property type="entry name" value="CUBILIN"/>
    <property type="match status" value="1"/>
</dbReference>
<reference evidence="4 5" key="1">
    <citation type="journal article" date="2018" name="Gigascience">
        <title>Genomes of trombidid mites reveal novel predicted allergens and laterally-transferred genes associated with secondary metabolism.</title>
        <authorList>
            <person name="Dong X."/>
            <person name="Chaisiri K."/>
            <person name="Xia D."/>
            <person name="Armstrong S.D."/>
            <person name="Fang Y."/>
            <person name="Donnelly M.J."/>
            <person name="Kadowaki T."/>
            <person name="McGarry J.W."/>
            <person name="Darby A.C."/>
            <person name="Makepeace B.L."/>
        </authorList>
    </citation>
    <scope>NUCLEOTIDE SEQUENCE [LARGE SCALE GENOMIC DNA]</scope>
    <source>
        <strain evidence="4">UoL-UT</strain>
    </source>
</reference>
<dbReference type="AlphaFoldDB" id="A0A443S4N9"/>
<dbReference type="SUPFAM" id="SSF49854">
    <property type="entry name" value="Spermadhesin, CUB domain"/>
    <property type="match status" value="2"/>
</dbReference>
<dbReference type="Gene3D" id="2.60.120.290">
    <property type="entry name" value="Spermadhesin, CUB domain"/>
    <property type="match status" value="2"/>
</dbReference>
<dbReference type="Pfam" id="PF00431">
    <property type="entry name" value="CUB"/>
    <property type="match status" value="2"/>
</dbReference>
<dbReference type="CDD" id="cd00041">
    <property type="entry name" value="CUB"/>
    <property type="match status" value="1"/>
</dbReference>
<keyword evidence="5" id="KW-1185">Reference proteome</keyword>
<dbReference type="VEuPathDB" id="VectorBase:LDEU009522"/>
<name>A0A443S4N9_9ACAR</name>
<dbReference type="Proteomes" id="UP000288716">
    <property type="component" value="Unassembled WGS sequence"/>
</dbReference>
<dbReference type="SMART" id="SM00042">
    <property type="entry name" value="CUB"/>
    <property type="match status" value="1"/>
</dbReference>
<dbReference type="GO" id="GO:0005886">
    <property type="term" value="C:plasma membrane"/>
    <property type="evidence" value="ECO:0007669"/>
    <property type="project" value="TreeGrafter"/>
</dbReference>
<dbReference type="InterPro" id="IPR053207">
    <property type="entry name" value="Non-NMDA_GluR_Accessory"/>
</dbReference>
<organism evidence="4 5">
    <name type="scientific">Leptotrombidium deliense</name>
    <dbReference type="NCBI Taxonomy" id="299467"/>
    <lineage>
        <taxon>Eukaryota</taxon>
        <taxon>Metazoa</taxon>
        <taxon>Ecdysozoa</taxon>
        <taxon>Arthropoda</taxon>
        <taxon>Chelicerata</taxon>
        <taxon>Arachnida</taxon>
        <taxon>Acari</taxon>
        <taxon>Acariformes</taxon>
        <taxon>Trombidiformes</taxon>
        <taxon>Prostigmata</taxon>
        <taxon>Anystina</taxon>
        <taxon>Parasitengona</taxon>
        <taxon>Trombiculoidea</taxon>
        <taxon>Trombiculidae</taxon>
        <taxon>Leptotrombidium</taxon>
    </lineage>
</organism>
<sequence length="237" mass="27859">CNCVYFNSTFGKEYGEFTSPNWPSTYEKNTDCHLYKFTAKDDQIVEMSFNTFDVQKSSTDDCSKGDFVKLYLDVDSHTEISEHSVWNTILCGKLLPKWQQRHYSTRSALIMEFRCDSSSNKYSSFSGKFRFINKSSFESDGELLSGTQCDYQFLSITMQGRRSGKFFSPDFPSNYPKNIRCAYHFMGKYNEKVKISFERIDLGNEDMRLIKRIFEFSHFSTTLHIKLRFKLIPLKQY</sequence>
<protein>
    <submittedName>
        <fullName evidence="4">Cubilin-like protein</fullName>
    </submittedName>
</protein>
<feature type="domain" description="CUB" evidence="3">
    <location>
        <begin position="1"/>
        <end position="132"/>
    </location>
</feature>
<comment type="caution">
    <text evidence="2">Lacks conserved residue(s) required for the propagation of feature annotation.</text>
</comment>
<dbReference type="PROSITE" id="PS01180">
    <property type="entry name" value="CUB"/>
    <property type="match status" value="1"/>
</dbReference>
<proteinExistence type="predicted"/>
<feature type="non-terminal residue" evidence="4">
    <location>
        <position position="1"/>
    </location>
</feature>
<keyword evidence="1" id="KW-1015">Disulfide bond</keyword>